<accession>A0A9D9NDK9</accession>
<dbReference type="PROSITE" id="PS51257">
    <property type="entry name" value="PROKAR_LIPOPROTEIN"/>
    <property type="match status" value="1"/>
</dbReference>
<dbReference type="GO" id="GO:0006508">
    <property type="term" value="P:proteolysis"/>
    <property type="evidence" value="ECO:0007669"/>
    <property type="project" value="InterPro"/>
</dbReference>
<sequence>MRKIIPLLLLIVLVAVSCRPQPDLSRDFDEPETWGETFDIYWKKMSTNYLFWNLDYNEGRDWDKVYDEYKGRFDELGLVEDNTRTSAEQKANTLTAYRYFFDIIKHLSDGHYALQMDDQCDNTITLAPYMYRYLTALDYTEEEIFTFFADPESRKTSLFNRYQDYNNENTVHIIEYSFGLPTTGSGTAGTSRYGFSSIQYVNISKSTNTNEFHIALGRNSDGIVYFAFSGFNFYPYITAALISGENEVSEIIQEFFRLVTDENTTGVVIDLRGNSGGVVSDMAILWTAFMPEGADSLRIGDTRRKNSENRTDYTVWSPFIIERCNLFEYGTFSDDVPIAIILNENSVSCAEMSTFAFMSLRDTYGYNVRLFGAHSQGGNGALITDSESKLSEILFNGGITTVAPYITLIYTPYCQSRYINGTNYEGKGIPVDEQVTFSPSDFKTGNDLRLKAALAWLEEQNQN</sequence>
<organism evidence="2 3">
    <name type="scientific">Candidatus Ornithospirochaeta stercoravium</name>
    <dbReference type="NCBI Taxonomy" id="2840897"/>
    <lineage>
        <taxon>Bacteria</taxon>
        <taxon>Pseudomonadati</taxon>
        <taxon>Spirochaetota</taxon>
        <taxon>Spirochaetia</taxon>
        <taxon>Spirochaetales</taxon>
        <taxon>Spirochaetaceae</taxon>
        <taxon>Spirochaetaceae incertae sedis</taxon>
        <taxon>Candidatus Ornithospirochaeta</taxon>
    </lineage>
</organism>
<evidence type="ECO:0000313" key="3">
    <source>
        <dbReference type="Proteomes" id="UP000810292"/>
    </source>
</evidence>
<proteinExistence type="predicted"/>
<reference evidence="2" key="2">
    <citation type="journal article" date="2021" name="PeerJ">
        <title>Extensive microbial diversity within the chicken gut microbiome revealed by metagenomics and culture.</title>
        <authorList>
            <person name="Gilroy R."/>
            <person name="Ravi A."/>
            <person name="Getino M."/>
            <person name="Pursley I."/>
            <person name="Horton D.L."/>
            <person name="Alikhan N.F."/>
            <person name="Baker D."/>
            <person name="Gharbi K."/>
            <person name="Hall N."/>
            <person name="Watson M."/>
            <person name="Adriaenssens E.M."/>
            <person name="Foster-Nyarko E."/>
            <person name="Jarju S."/>
            <person name="Secka A."/>
            <person name="Antonio M."/>
            <person name="Oren A."/>
            <person name="Chaudhuri R.R."/>
            <person name="La Ragione R."/>
            <person name="Hildebrand F."/>
            <person name="Pallen M.J."/>
        </authorList>
    </citation>
    <scope>NUCLEOTIDE SEQUENCE</scope>
    <source>
        <strain evidence="2">14700</strain>
    </source>
</reference>
<dbReference type="Pfam" id="PF03572">
    <property type="entry name" value="Peptidase_S41"/>
    <property type="match status" value="1"/>
</dbReference>
<comment type="caution">
    <text evidence="2">The sequence shown here is derived from an EMBL/GenBank/DDBJ whole genome shotgun (WGS) entry which is preliminary data.</text>
</comment>
<evidence type="ECO:0000259" key="1">
    <source>
        <dbReference type="Pfam" id="PF03572"/>
    </source>
</evidence>
<dbReference type="AlphaFoldDB" id="A0A9D9NDK9"/>
<dbReference type="InterPro" id="IPR005151">
    <property type="entry name" value="Tail-specific_protease"/>
</dbReference>
<dbReference type="Proteomes" id="UP000810292">
    <property type="component" value="Unassembled WGS sequence"/>
</dbReference>
<gene>
    <name evidence="2" type="ORF">IAA72_07030</name>
</gene>
<dbReference type="InterPro" id="IPR029045">
    <property type="entry name" value="ClpP/crotonase-like_dom_sf"/>
</dbReference>
<dbReference type="Gene3D" id="3.90.226.10">
    <property type="entry name" value="2-enoyl-CoA Hydratase, Chain A, domain 1"/>
    <property type="match status" value="1"/>
</dbReference>
<name>A0A9D9NDK9_9SPIO</name>
<dbReference type="Gene3D" id="3.30.750.44">
    <property type="match status" value="1"/>
</dbReference>
<protein>
    <recommendedName>
        <fullName evidence="1">Tail specific protease domain-containing protein</fullName>
    </recommendedName>
</protein>
<dbReference type="GO" id="GO:0008236">
    <property type="term" value="F:serine-type peptidase activity"/>
    <property type="evidence" value="ECO:0007669"/>
    <property type="project" value="InterPro"/>
</dbReference>
<dbReference type="EMBL" id="JADIMF010000112">
    <property type="protein sequence ID" value="MBO8469519.1"/>
    <property type="molecule type" value="Genomic_DNA"/>
</dbReference>
<dbReference type="SUPFAM" id="SSF52096">
    <property type="entry name" value="ClpP/crotonase"/>
    <property type="match status" value="1"/>
</dbReference>
<feature type="domain" description="Tail specific protease" evidence="1">
    <location>
        <begin position="248"/>
        <end position="357"/>
    </location>
</feature>
<evidence type="ECO:0000313" key="2">
    <source>
        <dbReference type="EMBL" id="MBO8469519.1"/>
    </source>
</evidence>
<reference evidence="2" key="1">
    <citation type="submission" date="2020-10" db="EMBL/GenBank/DDBJ databases">
        <authorList>
            <person name="Gilroy R."/>
        </authorList>
    </citation>
    <scope>NUCLEOTIDE SEQUENCE</scope>
    <source>
        <strain evidence="2">14700</strain>
    </source>
</reference>